<evidence type="ECO:0000256" key="4">
    <source>
        <dbReference type="ARBA" id="ARBA00023136"/>
    </source>
</evidence>
<evidence type="ECO:0000256" key="5">
    <source>
        <dbReference type="SAM" id="Phobius"/>
    </source>
</evidence>
<dbReference type="InterPro" id="IPR033308">
    <property type="entry name" value="PGAP5/Cdc1/Ted1"/>
</dbReference>
<protein>
    <recommendedName>
        <fullName evidence="6">Calcineurin-like phosphoesterase domain-containing protein</fullName>
    </recommendedName>
</protein>
<dbReference type="GO" id="GO:0016020">
    <property type="term" value="C:membrane"/>
    <property type="evidence" value="ECO:0007669"/>
    <property type="project" value="UniProtKB-SubCell"/>
</dbReference>
<evidence type="ECO:0000259" key="6">
    <source>
        <dbReference type="Pfam" id="PF00149"/>
    </source>
</evidence>
<dbReference type="Gene3D" id="3.60.21.10">
    <property type="match status" value="1"/>
</dbReference>
<sequence length="717" mass="80777">MKQRHKLTLVLCGIWVFTLLYGEMFAFWLPFQPSCSWPHLSSPPTSTINGIQSPSDYVKVAVVTDQQLMDKTSIGLSPKSFLLETVKFYTDLYMRRAFFASILPFKPDVVLFLGDYFDGGAFLSDEEWQESLHRFKHIFGLNDDGILRNIKVYFIPGNHDVGYASISSHNPKVIERYEGEFGIRNRRFTIGKVEFVAVDSQAIDVGQIATGPANERQFFDTLLNKAKQQIGAWDYRNLLASKNLLCVLSGRLQGNLASVSWEFIKNVSIDVQSLPRVLLSHIPLYRRDYTYCGPHRSSPIINQETYLSEFLFHFQRISYSAHNHEIVYQNYLTEESSNQLMDMIKPALVLSGHDHDQCTVTHESKFGPVKEHTVGTLSWQMGNLYPSFMLLSASNSASSNISAPEAAVMTQLCYLPMQTHIYIWYLSLFAVTLLTLLFWPTSGVDFGHHSSDLMASIRLYSSMFKGTKEKSEDEDCEYEMMWDAEGSMHLVKKARVTPLLRPSDKSSVERGNAVMRPTARKNDPQEMEVSMNIDINADTGFDKLTHRTSKSKTKIIIHRLVMTFQMVTVIAVVDTYSVHVTSQKRLINYEGDISSIDLHLYSMSQLVGEKGKSTAVRIYRSPVACAPRPRNPIWIALQSAIARVVYATARWLIITLNIPAKKHGGATAEDVDTSTLLLHQGGTLIGEAMPLGSPCSRGLLGSSTALVVYLELKTTHI</sequence>
<dbReference type="InterPro" id="IPR004843">
    <property type="entry name" value="Calcineurin-like_PHP"/>
</dbReference>
<dbReference type="AlphaFoldDB" id="A0A5N5P381"/>
<evidence type="ECO:0000256" key="1">
    <source>
        <dbReference type="ARBA" id="ARBA00004141"/>
    </source>
</evidence>
<dbReference type="EMBL" id="VDCV01000001">
    <property type="protein sequence ID" value="KAB5574082.1"/>
    <property type="molecule type" value="Genomic_DNA"/>
</dbReference>
<evidence type="ECO:0000256" key="3">
    <source>
        <dbReference type="ARBA" id="ARBA00022989"/>
    </source>
</evidence>
<dbReference type="SUPFAM" id="SSF56300">
    <property type="entry name" value="Metallo-dependent phosphatases"/>
    <property type="match status" value="1"/>
</dbReference>
<dbReference type="Pfam" id="PF00149">
    <property type="entry name" value="Metallophos"/>
    <property type="match status" value="1"/>
</dbReference>
<dbReference type="GO" id="GO:0006506">
    <property type="term" value="P:GPI anchor biosynthetic process"/>
    <property type="evidence" value="ECO:0007669"/>
    <property type="project" value="InterPro"/>
</dbReference>
<dbReference type="GO" id="GO:0005783">
    <property type="term" value="C:endoplasmic reticulum"/>
    <property type="evidence" value="ECO:0007669"/>
    <property type="project" value="TreeGrafter"/>
</dbReference>
<dbReference type="PANTHER" id="PTHR13315:SF4">
    <property type="entry name" value="METALLOPHOSPHOESTERASE, ISOFORM E"/>
    <property type="match status" value="1"/>
</dbReference>
<proteinExistence type="predicted"/>
<feature type="transmembrane region" description="Helical" evidence="5">
    <location>
        <begin position="556"/>
        <end position="578"/>
    </location>
</feature>
<keyword evidence="4 5" id="KW-0472">Membrane</keyword>
<keyword evidence="2 5" id="KW-0812">Transmembrane</keyword>
<dbReference type="PANTHER" id="PTHR13315">
    <property type="entry name" value="METALLO PHOSPHOESTERASE RELATED"/>
    <property type="match status" value="1"/>
</dbReference>
<keyword evidence="8" id="KW-1185">Reference proteome</keyword>
<dbReference type="GO" id="GO:0016787">
    <property type="term" value="F:hydrolase activity"/>
    <property type="evidence" value="ECO:0007669"/>
    <property type="project" value="InterPro"/>
</dbReference>
<comment type="caution">
    <text evidence="7">The sequence shown here is derived from an EMBL/GenBank/DDBJ whole genome shotgun (WGS) entry which is preliminary data.</text>
</comment>
<name>A0A5N5P381_9ROSI</name>
<feature type="transmembrane region" description="Helical" evidence="5">
    <location>
        <begin position="421"/>
        <end position="439"/>
    </location>
</feature>
<gene>
    <name evidence="7" type="ORF">DKX38_001276</name>
</gene>
<accession>A0A5N5P381</accession>
<dbReference type="InterPro" id="IPR029052">
    <property type="entry name" value="Metallo-depent_PP-like"/>
</dbReference>
<dbReference type="CDD" id="cd07384">
    <property type="entry name" value="MPP_Cdc1_like"/>
    <property type="match status" value="1"/>
</dbReference>
<evidence type="ECO:0000313" key="7">
    <source>
        <dbReference type="EMBL" id="KAB5574082.1"/>
    </source>
</evidence>
<evidence type="ECO:0000313" key="8">
    <source>
        <dbReference type="Proteomes" id="UP000326939"/>
    </source>
</evidence>
<feature type="domain" description="Calcineurin-like phosphoesterase" evidence="6">
    <location>
        <begin position="96"/>
        <end position="355"/>
    </location>
</feature>
<evidence type="ECO:0000256" key="2">
    <source>
        <dbReference type="ARBA" id="ARBA00022692"/>
    </source>
</evidence>
<keyword evidence="3 5" id="KW-1133">Transmembrane helix</keyword>
<dbReference type="Proteomes" id="UP000326939">
    <property type="component" value="Chromosome 1"/>
</dbReference>
<reference evidence="8" key="1">
    <citation type="journal article" date="2019" name="Gigascience">
        <title>De novo genome assembly of the endangered Acer yangbiense, a plant species with extremely small populations endemic to Yunnan Province, China.</title>
        <authorList>
            <person name="Yang J."/>
            <person name="Wariss H.M."/>
            <person name="Tao L."/>
            <person name="Zhang R."/>
            <person name="Yun Q."/>
            <person name="Hollingsworth P."/>
            <person name="Dao Z."/>
            <person name="Luo G."/>
            <person name="Guo H."/>
            <person name="Ma Y."/>
            <person name="Sun W."/>
        </authorList>
    </citation>
    <scope>NUCLEOTIDE SEQUENCE [LARGE SCALE GENOMIC DNA]</scope>
    <source>
        <strain evidence="8">cv. br00</strain>
    </source>
</reference>
<comment type="subcellular location">
    <subcellularLocation>
        <location evidence="1">Membrane</location>
        <topology evidence="1">Multi-pass membrane protein</topology>
    </subcellularLocation>
</comment>
<organism evidence="7 8">
    <name type="scientific">Salix brachista</name>
    <dbReference type="NCBI Taxonomy" id="2182728"/>
    <lineage>
        <taxon>Eukaryota</taxon>
        <taxon>Viridiplantae</taxon>
        <taxon>Streptophyta</taxon>
        <taxon>Embryophyta</taxon>
        <taxon>Tracheophyta</taxon>
        <taxon>Spermatophyta</taxon>
        <taxon>Magnoliopsida</taxon>
        <taxon>eudicotyledons</taxon>
        <taxon>Gunneridae</taxon>
        <taxon>Pentapetalae</taxon>
        <taxon>rosids</taxon>
        <taxon>fabids</taxon>
        <taxon>Malpighiales</taxon>
        <taxon>Salicaceae</taxon>
        <taxon>Saliceae</taxon>
        <taxon>Salix</taxon>
    </lineage>
</organism>